<dbReference type="Pfam" id="PF01292">
    <property type="entry name" value="Ni_hydr_CYTB"/>
    <property type="match status" value="1"/>
</dbReference>
<feature type="transmembrane region" description="Helical" evidence="13">
    <location>
        <begin position="24"/>
        <end position="43"/>
    </location>
</feature>
<dbReference type="InterPro" id="IPR016174">
    <property type="entry name" value="Di-haem_cyt_TM"/>
</dbReference>
<keyword evidence="3" id="KW-0813">Transport</keyword>
<dbReference type="Proteomes" id="UP001501588">
    <property type="component" value="Unassembled WGS sequence"/>
</dbReference>
<feature type="domain" description="Cytochrome b561 bacterial/Ni-hydrogenase" evidence="14">
    <location>
        <begin position="18"/>
        <end position="188"/>
    </location>
</feature>
<comment type="caution">
    <text evidence="15">The sequence shown here is derived from an EMBL/GenBank/DDBJ whole genome shotgun (WGS) entry which is preliminary data.</text>
</comment>
<name>A0ABN1FB34_9PROT</name>
<comment type="subcellular location">
    <subcellularLocation>
        <location evidence="2">Cell membrane</location>
        <topology evidence="2">Multi-pass membrane protein</topology>
    </subcellularLocation>
</comment>
<evidence type="ECO:0000256" key="2">
    <source>
        <dbReference type="ARBA" id="ARBA00004651"/>
    </source>
</evidence>
<dbReference type="PANTHER" id="PTHR30529">
    <property type="entry name" value="CYTOCHROME B561"/>
    <property type="match status" value="1"/>
</dbReference>
<comment type="similarity">
    <text evidence="12">Belongs to the cytochrome b561 family.</text>
</comment>
<dbReference type="PANTHER" id="PTHR30529:SF1">
    <property type="entry name" value="CYTOCHROME B561 HOMOLOG 2"/>
    <property type="match status" value="1"/>
</dbReference>
<protein>
    <submittedName>
        <fullName evidence="15">Cytochrome b/b6 domain-containing protein</fullName>
    </submittedName>
</protein>
<proteinExistence type="inferred from homology"/>
<evidence type="ECO:0000256" key="3">
    <source>
        <dbReference type="ARBA" id="ARBA00022448"/>
    </source>
</evidence>
<evidence type="ECO:0000313" key="16">
    <source>
        <dbReference type="Proteomes" id="UP001501588"/>
    </source>
</evidence>
<sequence length="193" mass="20273">MSANLGVPAETAGLDQPYDAVSRAFHWLVAALVAAQVAIALVLPAVLPKSAEETIAAWHLAVGSTILLVMLPRLAWRLTHPMPPAPTDLPPALRGLARGTHWAFYAVLIVLPLLGWTAANAYGATPRLLGLIPLPKIAATDKAFAETIGAAHKTVALLLVVLIALHVSGALYHALVKRDGVIRRMLPGRGAAP</sequence>
<reference evidence="15 16" key="1">
    <citation type="journal article" date="2019" name="Int. J. Syst. Evol. Microbiol.">
        <title>The Global Catalogue of Microorganisms (GCM) 10K type strain sequencing project: providing services to taxonomists for standard genome sequencing and annotation.</title>
        <authorList>
            <consortium name="The Broad Institute Genomics Platform"/>
            <consortium name="The Broad Institute Genome Sequencing Center for Infectious Disease"/>
            <person name="Wu L."/>
            <person name="Ma J."/>
        </authorList>
    </citation>
    <scope>NUCLEOTIDE SEQUENCE [LARGE SCALE GENOMIC DNA]</scope>
    <source>
        <strain evidence="15 16">JCM 9933</strain>
    </source>
</reference>
<evidence type="ECO:0000256" key="7">
    <source>
        <dbReference type="ARBA" id="ARBA00022723"/>
    </source>
</evidence>
<dbReference type="EMBL" id="BAAAFZ010000038">
    <property type="protein sequence ID" value="GAA0586911.1"/>
    <property type="molecule type" value="Genomic_DNA"/>
</dbReference>
<feature type="transmembrane region" description="Helical" evidence="13">
    <location>
        <begin position="155"/>
        <end position="175"/>
    </location>
</feature>
<evidence type="ECO:0000313" key="15">
    <source>
        <dbReference type="EMBL" id="GAA0586911.1"/>
    </source>
</evidence>
<evidence type="ECO:0000256" key="12">
    <source>
        <dbReference type="ARBA" id="ARBA00037975"/>
    </source>
</evidence>
<keyword evidence="5" id="KW-0349">Heme</keyword>
<evidence type="ECO:0000256" key="4">
    <source>
        <dbReference type="ARBA" id="ARBA00022475"/>
    </source>
</evidence>
<keyword evidence="10" id="KW-0408">Iron</keyword>
<evidence type="ECO:0000256" key="5">
    <source>
        <dbReference type="ARBA" id="ARBA00022617"/>
    </source>
</evidence>
<dbReference type="SUPFAM" id="SSF81342">
    <property type="entry name" value="Transmembrane di-heme cytochromes"/>
    <property type="match status" value="1"/>
</dbReference>
<evidence type="ECO:0000256" key="1">
    <source>
        <dbReference type="ARBA" id="ARBA00001970"/>
    </source>
</evidence>
<keyword evidence="8" id="KW-0249">Electron transport</keyword>
<keyword evidence="6 13" id="KW-0812">Transmembrane</keyword>
<evidence type="ECO:0000256" key="9">
    <source>
        <dbReference type="ARBA" id="ARBA00022989"/>
    </source>
</evidence>
<comment type="cofactor">
    <cofactor evidence="1">
        <name>heme b</name>
        <dbReference type="ChEBI" id="CHEBI:60344"/>
    </cofactor>
</comment>
<keyword evidence="4" id="KW-1003">Cell membrane</keyword>
<keyword evidence="16" id="KW-1185">Reference proteome</keyword>
<gene>
    <name evidence="15" type="ORF">GCM10009416_26740</name>
</gene>
<keyword evidence="9 13" id="KW-1133">Transmembrane helix</keyword>
<keyword evidence="11 13" id="KW-0472">Membrane</keyword>
<feature type="transmembrane region" description="Helical" evidence="13">
    <location>
        <begin position="102"/>
        <end position="123"/>
    </location>
</feature>
<keyword evidence="7" id="KW-0479">Metal-binding</keyword>
<evidence type="ECO:0000256" key="8">
    <source>
        <dbReference type="ARBA" id="ARBA00022982"/>
    </source>
</evidence>
<accession>A0ABN1FB34</accession>
<evidence type="ECO:0000256" key="6">
    <source>
        <dbReference type="ARBA" id="ARBA00022692"/>
    </source>
</evidence>
<dbReference type="InterPro" id="IPR052168">
    <property type="entry name" value="Cytochrome_b561_oxidase"/>
</dbReference>
<dbReference type="InterPro" id="IPR011577">
    <property type="entry name" value="Cyt_b561_bac/Ni-Hgenase"/>
</dbReference>
<evidence type="ECO:0000259" key="14">
    <source>
        <dbReference type="Pfam" id="PF01292"/>
    </source>
</evidence>
<evidence type="ECO:0000256" key="11">
    <source>
        <dbReference type="ARBA" id="ARBA00023136"/>
    </source>
</evidence>
<organism evidence="15 16">
    <name type="scientific">Craurococcus roseus</name>
    <dbReference type="NCBI Taxonomy" id="77585"/>
    <lineage>
        <taxon>Bacteria</taxon>
        <taxon>Pseudomonadati</taxon>
        <taxon>Pseudomonadota</taxon>
        <taxon>Alphaproteobacteria</taxon>
        <taxon>Acetobacterales</taxon>
        <taxon>Acetobacteraceae</taxon>
        <taxon>Craurococcus</taxon>
    </lineage>
</organism>
<evidence type="ECO:0000256" key="10">
    <source>
        <dbReference type="ARBA" id="ARBA00023004"/>
    </source>
</evidence>
<feature type="transmembrane region" description="Helical" evidence="13">
    <location>
        <begin position="55"/>
        <end position="76"/>
    </location>
</feature>
<dbReference type="RefSeq" id="WP_343895818.1">
    <property type="nucleotide sequence ID" value="NZ_BAAAFZ010000038.1"/>
</dbReference>
<evidence type="ECO:0000256" key="13">
    <source>
        <dbReference type="SAM" id="Phobius"/>
    </source>
</evidence>